<dbReference type="EMBL" id="QSFD01000001">
    <property type="protein sequence ID" value="RHA20598.1"/>
    <property type="molecule type" value="Genomic_DNA"/>
</dbReference>
<protein>
    <recommendedName>
        <fullName evidence="3">Phage tail assembly protein</fullName>
    </recommendedName>
</protein>
<sequence length="100" mass="11144">MSKIIDITNKLAFEDNPRLKIKDTELEIDATAENMLKVMGLVSDRPTAKDVEELCKIIFTDDSKEKLSKMKLSFSDYQKVVMAAVELASGNDDADKNSGE</sequence>
<proteinExistence type="predicted"/>
<dbReference type="RefSeq" id="WP_117969165.1">
    <property type="nucleotide sequence ID" value="NZ_CATWJF010000046.1"/>
</dbReference>
<gene>
    <name evidence="1" type="ORF">DW944_00050</name>
</gene>
<dbReference type="Proteomes" id="UP000284779">
    <property type="component" value="Unassembled WGS sequence"/>
</dbReference>
<dbReference type="AlphaFoldDB" id="A0A413RCU0"/>
<keyword evidence="2" id="KW-1185">Reference proteome</keyword>
<accession>A0A413RCU0</accession>
<organism evidence="1 2">
    <name type="scientific">Eubacterium ventriosum</name>
    <dbReference type="NCBI Taxonomy" id="39496"/>
    <lineage>
        <taxon>Bacteria</taxon>
        <taxon>Bacillati</taxon>
        <taxon>Bacillota</taxon>
        <taxon>Clostridia</taxon>
        <taxon>Eubacteriales</taxon>
        <taxon>Eubacteriaceae</taxon>
        <taxon>Eubacterium</taxon>
    </lineage>
</organism>
<evidence type="ECO:0008006" key="3">
    <source>
        <dbReference type="Google" id="ProtNLM"/>
    </source>
</evidence>
<name>A0A413RCU0_9FIRM</name>
<evidence type="ECO:0000313" key="1">
    <source>
        <dbReference type="EMBL" id="RHA20598.1"/>
    </source>
</evidence>
<reference evidence="1 2" key="1">
    <citation type="submission" date="2018-08" db="EMBL/GenBank/DDBJ databases">
        <title>A genome reference for cultivated species of the human gut microbiota.</title>
        <authorList>
            <person name="Zou Y."/>
            <person name="Xue W."/>
            <person name="Luo G."/>
        </authorList>
    </citation>
    <scope>NUCLEOTIDE SEQUENCE [LARGE SCALE GENOMIC DNA]</scope>
    <source>
        <strain evidence="1 2">AM44-11BH</strain>
    </source>
</reference>
<comment type="caution">
    <text evidence="1">The sequence shown here is derived from an EMBL/GenBank/DDBJ whole genome shotgun (WGS) entry which is preliminary data.</text>
</comment>
<evidence type="ECO:0000313" key="2">
    <source>
        <dbReference type="Proteomes" id="UP000284779"/>
    </source>
</evidence>